<evidence type="ECO:0000259" key="15">
    <source>
        <dbReference type="PROSITE" id="PS50112"/>
    </source>
</evidence>
<dbReference type="Pfam" id="PF02518">
    <property type="entry name" value="HATPase_c"/>
    <property type="match status" value="1"/>
</dbReference>
<dbReference type="PANTHER" id="PTHR45339">
    <property type="entry name" value="HYBRID SIGNAL TRANSDUCTION HISTIDINE KINASE J"/>
    <property type="match status" value="1"/>
</dbReference>
<dbReference type="GO" id="GO:0016020">
    <property type="term" value="C:membrane"/>
    <property type="evidence" value="ECO:0007669"/>
    <property type="project" value="UniProtKB-SubCell"/>
</dbReference>
<evidence type="ECO:0000256" key="7">
    <source>
        <dbReference type="ARBA" id="ARBA00022777"/>
    </source>
</evidence>
<dbReference type="PROSITE" id="PS50110">
    <property type="entry name" value="RESPONSE_REGULATORY"/>
    <property type="match status" value="1"/>
</dbReference>
<dbReference type="RefSeq" id="WP_185271712.1">
    <property type="nucleotide sequence ID" value="NZ_CP055156.1"/>
</dbReference>
<proteinExistence type="predicted"/>
<dbReference type="SMART" id="SM00448">
    <property type="entry name" value="REC"/>
    <property type="match status" value="1"/>
</dbReference>
<dbReference type="Pfam" id="PF00072">
    <property type="entry name" value="Response_reg"/>
    <property type="match status" value="1"/>
</dbReference>
<dbReference type="Pfam" id="PF00512">
    <property type="entry name" value="HisKA"/>
    <property type="match status" value="1"/>
</dbReference>
<name>A0A7G7GDI7_9BACT</name>
<dbReference type="AlphaFoldDB" id="A0A7G7GDI7"/>
<dbReference type="InterPro" id="IPR004358">
    <property type="entry name" value="Sig_transdc_His_kin-like_C"/>
</dbReference>
<dbReference type="InterPro" id="IPR000700">
    <property type="entry name" value="PAS-assoc_C"/>
</dbReference>
<dbReference type="GO" id="GO:0000155">
    <property type="term" value="F:phosphorelay sensor kinase activity"/>
    <property type="evidence" value="ECO:0007669"/>
    <property type="project" value="InterPro"/>
</dbReference>
<evidence type="ECO:0000256" key="10">
    <source>
        <dbReference type="ARBA" id="ARBA00023136"/>
    </source>
</evidence>
<dbReference type="Pfam" id="PF13426">
    <property type="entry name" value="PAS_9"/>
    <property type="match status" value="1"/>
</dbReference>
<dbReference type="EC" id="2.7.13.3" evidence="3"/>
<dbReference type="Gene3D" id="1.10.287.130">
    <property type="match status" value="1"/>
</dbReference>
<evidence type="ECO:0000259" key="16">
    <source>
        <dbReference type="PROSITE" id="PS50113"/>
    </source>
</evidence>
<dbReference type="PANTHER" id="PTHR45339:SF1">
    <property type="entry name" value="HYBRID SIGNAL TRANSDUCTION HISTIDINE KINASE J"/>
    <property type="match status" value="1"/>
</dbReference>
<evidence type="ECO:0000256" key="4">
    <source>
        <dbReference type="ARBA" id="ARBA00022553"/>
    </source>
</evidence>
<dbReference type="PRINTS" id="PR00344">
    <property type="entry name" value="BCTRLSENSOR"/>
</dbReference>
<dbReference type="InterPro" id="IPR003660">
    <property type="entry name" value="HAMP_dom"/>
</dbReference>
<evidence type="ECO:0000256" key="2">
    <source>
        <dbReference type="ARBA" id="ARBA00004370"/>
    </source>
</evidence>
<feature type="modified residue" description="4-aspartylphosphate" evidence="12">
    <location>
        <position position="492"/>
    </location>
</feature>
<dbReference type="InterPro" id="IPR035965">
    <property type="entry name" value="PAS-like_dom_sf"/>
</dbReference>
<dbReference type="CDD" id="cd00130">
    <property type="entry name" value="PAS"/>
    <property type="match status" value="1"/>
</dbReference>
<dbReference type="InterPro" id="IPR003594">
    <property type="entry name" value="HATPase_dom"/>
</dbReference>
<evidence type="ECO:0000256" key="8">
    <source>
        <dbReference type="ARBA" id="ARBA00022840"/>
    </source>
</evidence>
<dbReference type="Gene3D" id="3.40.50.2300">
    <property type="match status" value="1"/>
</dbReference>
<keyword evidence="8" id="KW-0067">ATP-binding</keyword>
<keyword evidence="9" id="KW-0902">Two-component regulatory system</keyword>
<dbReference type="NCBIfam" id="TIGR00229">
    <property type="entry name" value="sensory_box"/>
    <property type="match status" value="1"/>
</dbReference>
<evidence type="ECO:0000256" key="5">
    <source>
        <dbReference type="ARBA" id="ARBA00022679"/>
    </source>
</evidence>
<dbReference type="InterPro" id="IPR001789">
    <property type="entry name" value="Sig_transdc_resp-reg_receiver"/>
</dbReference>
<dbReference type="CDD" id="cd16922">
    <property type="entry name" value="HATPase_EvgS-ArcB-TorS-like"/>
    <property type="match status" value="1"/>
</dbReference>
<evidence type="ECO:0000256" key="9">
    <source>
        <dbReference type="ARBA" id="ARBA00023012"/>
    </source>
</evidence>
<dbReference type="Proteomes" id="UP000515237">
    <property type="component" value="Chromosome"/>
</dbReference>
<evidence type="ECO:0000256" key="1">
    <source>
        <dbReference type="ARBA" id="ARBA00000085"/>
    </source>
</evidence>
<keyword evidence="19" id="KW-1185">Reference proteome</keyword>
<dbReference type="PROSITE" id="PS50885">
    <property type="entry name" value="HAMP"/>
    <property type="match status" value="1"/>
</dbReference>
<keyword evidence="4 12" id="KW-0597">Phosphoprotein</keyword>
<dbReference type="InterPro" id="IPR005467">
    <property type="entry name" value="His_kinase_dom"/>
</dbReference>
<dbReference type="PROSITE" id="PS50109">
    <property type="entry name" value="HIS_KIN"/>
    <property type="match status" value="1"/>
</dbReference>
<dbReference type="CDD" id="cd00082">
    <property type="entry name" value="HisKA"/>
    <property type="match status" value="1"/>
</dbReference>
<evidence type="ECO:0000259" key="14">
    <source>
        <dbReference type="PROSITE" id="PS50110"/>
    </source>
</evidence>
<evidence type="ECO:0000256" key="12">
    <source>
        <dbReference type="PROSITE-ProRule" id="PRU00169"/>
    </source>
</evidence>
<accession>A0A7G7GDI7</accession>
<comment type="catalytic activity">
    <reaction evidence="1">
        <text>ATP + protein L-histidine = ADP + protein N-phospho-L-histidine.</text>
        <dbReference type="EC" id="2.7.13.3"/>
    </reaction>
</comment>
<dbReference type="InterPro" id="IPR000014">
    <property type="entry name" value="PAS"/>
</dbReference>
<dbReference type="PROSITE" id="PS50112">
    <property type="entry name" value="PAS"/>
    <property type="match status" value="1"/>
</dbReference>
<dbReference type="KEGG" id="aswu:HUW51_21795"/>
<feature type="domain" description="PAS" evidence="15">
    <location>
        <begin position="56"/>
        <end position="126"/>
    </location>
</feature>
<dbReference type="SMART" id="SM00388">
    <property type="entry name" value="HisKA"/>
    <property type="match status" value="1"/>
</dbReference>
<dbReference type="EMBL" id="CP055156">
    <property type="protein sequence ID" value="QNF35221.1"/>
    <property type="molecule type" value="Genomic_DNA"/>
</dbReference>
<dbReference type="CDD" id="cd17546">
    <property type="entry name" value="REC_hyHK_CKI1_RcsC-like"/>
    <property type="match status" value="1"/>
</dbReference>
<evidence type="ECO:0000313" key="19">
    <source>
        <dbReference type="Proteomes" id="UP000515237"/>
    </source>
</evidence>
<protein>
    <recommendedName>
        <fullName evidence="3">histidine kinase</fullName>
        <ecNumber evidence="3">2.7.13.3</ecNumber>
    </recommendedName>
</protein>
<reference evidence="18 19" key="1">
    <citation type="journal article" date="2018" name="Int. J. Syst. Evol. Microbiol.">
        <title>Adhaeribacter swui sp. nov., isolated from wet mud.</title>
        <authorList>
            <person name="Kim D.U."/>
            <person name="Kim K.W."/>
            <person name="Kang M.S."/>
            <person name="Kim J.Y."/>
            <person name="Jang J.H."/>
            <person name="Kim M.K."/>
        </authorList>
    </citation>
    <scope>NUCLEOTIDE SEQUENCE [LARGE SCALE GENOMIC DNA]</scope>
    <source>
        <strain evidence="18 19">KCTC 52873</strain>
    </source>
</reference>
<keyword evidence="5" id="KW-0808">Transferase</keyword>
<feature type="domain" description="HAMP" evidence="17">
    <location>
        <begin position="2"/>
        <end position="55"/>
    </location>
</feature>
<dbReference type="InterPro" id="IPR036890">
    <property type="entry name" value="HATPase_C_sf"/>
</dbReference>
<evidence type="ECO:0000259" key="13">
    <source>
        <dbReference type="PROSITE" id="PS50109"/>
    </source>
</evidence>
<feature type="domain" description="PAC" evidence="16">
    <location>
        <begin position="129"/>
        <end position="181"/>
    </location>
</feature>
<dbReference type="FunFam" id="1.10.287.130:FF:000038">
    <property type="entry name" value="Sensory transduction histidine kinase"/>
    <property type="match status" value="1"/>
</dbReference>
<feature type="domain" description="Response regulatory" evidence="14">
    <location>
        <begin position="443"/>
        <end position="561"/>
    </location>
</feature>
<feature type="domain" description="Histidine kinase" evidence="13">
    <location>
        <begin position="199"/>
        <end position="420"/>
    </location>
</feature>
<evidence type="ECO:0000256" key="3">
    <source>
        <dbReference type="ARBA" id="ARBA00012438"/>
    </source>
</evidence>
<dbReference type="PROSITE" id="PS50113">
    <property type="entry name" value="PAC"/>
    <property type="match status" value="1"/>
</dbReference>
<gene>
    <name evidence="18" type="ORF">HUW51_21795</name>
</gene>
<organism evidence="18 19">
    <name type="scientific">Adhaeribacter swui</name>
    <dbReference type="NCBI Taxonomy" id="2086471"/>
    <lineage>
        <taxon>Bacteria</taxon>
        <taxon>Pseudomonadati</taxon>
        <taxon>Bacteroidota</taxon>
        <taxon>Cytophagia</taxon>
        <taxon>Cytophagales</taxon>
        <taxon>Hymenobacteraceae</taxon>
        <taxon>Adhaeribacter</taxon>
    </lineage>
</organism>
<dbReference type="GO" id="GO:0005524">
    <property type="term" value="F:ATP binding"/>
    <property type="evidence" value="ECO:0007669"/>
    <property type="project" value="UniProtKB-KW"/>
</dbReference>
<sequence>MNILNDRIEEISTLIAEVANGNFDYKIDASETGDELDAIIAGVNMLGEELKNSTVSRDFMQSIYQGVVDMLLILNTDFTIRNVNPAFEELTGYIEYELHDQPLSDFVQLQDNPFFSELLGRFKTDGKCLNEELLFTIKDGHKLPTSCSLSLLKNNTKGTDGILIIAKDISKQKQTEQELIEAKNKAEAANEAKSSFLSTMSHEIRTPMNAVIGFTHLLLKNDPRLDQEEYLKVLKFSADNLLTLINDILDFSKIEAGKIEFEKIDFNPKKLISNICDAFQQKADEKGLRLKLLLDQDLPSMIVGDPVRLSQILTNLISNAVKFTKEGSVMVMAEVIKITQANTTINFKVTDTGIGIPDNKLELIFESFTQAKSDTTREYGGSGLGLTIIKHLLKLQGSDIFVESKIGKGSSFYFDLTFENSNRPAANNKETVVSAPKSLKGTRLLIAEDNQINIFLVRQFLEQWQIDFDIAENGLVALDLVKANDYDLILMDLQMPEQDGYDTTLAIRQLDDEKYQKVPIIALTASAMLDIQDRAFQVGMNDYLSKPFNPDELYNRIVKYCLPANADCD</sequence>
<dbReference type="SUPFAM" id="SSF55785">
    <property type="entry name" value="PYP-like sensor domain (PAS domain)"/>
    <property type="match status" value="1"/>
</dbReference>
<dbReference type="FunFam" id="3.30.565.10:FF:000010">
    <property type="entry name" value="Sensor histidine kinase RcsC"/>
    <property type="match status" value="1"/>
</dbReference>
<evidence type="ECO:0000313" key="18">
    <source>
        <dbReference type="EMBL" id="QNF35221.1"/>
    </source>
</evidence>
<dbReference type="SMART" id="SM00387">
    <property type="entry name" value="HATPase_c"/>
    <property type="match status" value="1"/>
</dbReference>
<evidence type="ECO:0000256" key="11">
    <source>
        <dbReference type="ARBA" id="ARBA00023306"/>
    </source>
</evidence>
<dbReference type="Gene3D" id="3.30.565.10">
    <property type="entry name" value="Histidine kinase-like ATPase, C-terminal domain"/>
    <property type="match status" value="1"/>
</dbReference>
<dbReference type="SUPFAM" id="SSF55874">
    <property type="entry name" value="ATPase domain of HSP90 chaperone/DNA topoisomerase II/histidine kinase"/>
    <property type="match status" value="1"/>
</dbReference>
<comment type="subcellular location">
    <subcellularLocation>
        <location evidence="2">Membrane</location>
    </subcellularLocation>
</comment>
<evidence type="ECO:0000259" key="17">
    <source>
        <dbReference type="PROSITE" id="PS50885"/>
    </source>
</evidence>
<evidence type="ECO:0000256" key="6">
    <source>
        <dbReference type="ARBA" id="ARBA00022741"/>
    </source>
</evidence>
<keyword evidence="10" id="KW-0472">Membrane</keyword>
<keyword evidence="7" id="KW-0418">Kinase</keyword>
<dbReference type="SUPFAM" id="SSF47384">
    <property type="entry name" value="Homodimeric domain of signal transducing histidine kinase"/>
    <property type="match status" value="1"/>
</dbReference>
<dbReference type="SMART" id="SM00091">
    <property type="entry name" value="PAS"/>
    <property type="match status" value="1"/>
</dbReference>
<keyword evidence="11" id="KW-0131">Cell cycle</keyword>
<dbReference type="InterPro" id="IPR003661">
    <property type="entry name" value="HisK_dim/P_dom"/>
</dbReference>
<dbReference type="SUPFAM" id="SSF52172">
    <property type="entry name" value="CheY-like"/>
    <property type="match status" value="1"/>
</dbReference>
<dbReference type="Gene3D" id="3.30.450.20">
    <property type="entry name" value="PAS domain"/>
    <property type="match status" value="1"/>
</dbReference>
<keyword evidence="6" id="KW-0547">Nucleotide-binding</keyword>
<dbReference type="InterPro" id="IPR036097">
    <property type="entry name" value="HisK_dim/P_sf"/>
</dbReference>
<dbReference type="InterPro" id="IPR011006">
    <property type="entry name" value="CheY-like_superfamily"/>
</dbReference>